<name>A0A7S1B0V2_NOCSC</name>
<sequence>MAQAPMVYNGQWPRRGGPFRGPPGEVADSDTLSLGSSECFRGWKQDKSAQDIEWPLGVVLRNRPAFERLGFTPNQILTGQEAIECNKAVLGHLFKGKKDKPFPLLCKGDIFKQTDEEADGTATAWFQARASNDTTNLKLEICTARISPHGGAVWGWMGHTAQKGAVIPCFVPDERCLALADAGLWIAKAVPDLAAGRGGVINNPRGGHMISPKEELWFRFNKCWPCRGPSGEEWLGRFVVPQWVIARDVVEAGVLREPAFSGRAGELGDAGGFLASTETFPSGFEHRYLLVPAVYRKCGDTLESTWTADRFDKQAMTPRIWSLLFGPDIIPSTEQVEVKAFSNLADSALEQAKKILRASPGVGDSLLDQYKAITDQLREIAAETAGSSDTTGEVRQGTSNYEVNFTQIKCQLDQRPDFDEEHRCPPVALAAERHVSELQTSDVYPTMADPHGAFRQRDVQFFLDLGARFGENIPGIMHYGRPKCWGLPAGDHDLYFESPVHKLSVLRRSKILRMAKDTTQEKKQKKVMKERQKAITSAGRGYYQTSMQWDSCTPEALEQLSARRQNVLLDRDDAPLEQEKNKRLWFPPRQHTSVRHTFLHVDDDTQPAYVGMRYSKSDSELHKSSGHASEEGEDWRTLPGASPRSVPPVPSDLEAAWRLTTCIVEP</sequence>
<dbReference type="EMBL" id="HBFQ01064426">
    <property type="protein sequence ID" value="CAD8871326.1"/>
    <property type="molecule type" value="Transcribed_RNA"/>
</dbReference>
<dbReference type="AlphaFoldDB" id="A0A7S1B0V2"/>
<feature type="region of interest" description="Disordered" evidence="1">
    <location>
        <begin position="1"/>
        <end position="26"/>
    </location>
</feature>
<accession>A0A7S1B0V2</accession>
<protein>
    <submittedName>
        <fullName evidence="2">Uncharacterized protein</fullName>
    </submittedName>
</protein>
<feature type="compositionally biased region" description="Basic and acidic residues" evidence="1">
    <location>
        <begin position="616"/>
        <end position="636"/>
    </location>
</feature>
<evidence type="ECO:0000256" key="1">
    <source>
        <dbReference type="SAM" id="MobiDB-lite"/>
    </source>
</evidence>
<evidence type="ECO:0000313" key="2">
    <source>
        <dbReference type="EMBL" id="CAD8871326.1"/>
    </source>
</evidence>
<feature type="region of interest" description="Disordered" evidence="1">
    <location>
        <begin position="616"/>
        <end position="652"/>
    </location>
</feature>
<reference evidence="2" key="1">
    <citation type="submission" date="2021-01" db="EMBL/GenBank/DDBJ databases">
        <authorList>
            <person name="Corre E."/>
            <person name="Pelletier E."/>
            <person name="Niang G."/>
            <person name="Scheremetjew M."/>
            <person name="Finn R."/>
            <person name="Kale V."/>
            <person name="Holt S."/>
            <person name="Cochrane G."/>
            <person name="Meng A."/>
            <person name="Brown T."/>
            <person name="Cohen L."/>
        </authorList>
    </citation>
    <scope>NUCLEOTIDE SEQUENCE</scope>
</reference>
<organism evidence="2">
    <name type="scientific">Noctiluca scintillans</name>
    <name type="common">Sea sparkle</name>
    <name type="synonym">Red tide dinoflagellate</name>
    <dbReference type="NCBI Taxonomy" id="2966"/>
    <lineage>
        <taxon>Eukaryota</taxon>
        <taxon>Sar</taxon>
        <taxon>Alveolata</taxon>
        <taxon>Dinophyceae</taxon>
        <taxon>Noctilucales</taxon>
        <taxon>Noctilucaceae</taxon>
        <taxon>Noctiluca</taxon>
    </lineage>
</organism>
<proteinExistence type="predicted"/>
<gene>
    <name evidence="2" type="ORF">NSCI0253_LOCUS45683</name>
</gene>